<keyword evidence="3" id="KW-1185">Reference proteome</keyword>
<keyword evidence="1" id="KW-0472">Membrane</keyword>
<evidence type="ECO:0000313" key="3">
    <source>
        <dbReference type="Proteomes" id="UP001589562"/>
    </source>
</evidence>
<evidence type="ECO:0000313" key="2">
    <source>
        <dbReference type="EMBL" id="MFB9110093.1"/>
    </source>
</evidence>
<comment type="caution">
    <text evidence="2">The sequence shown here is derived from an EMBL/GenBank/DDBJ whole genome shotgun (WGS) entry which is preliminary data.</text>
</comment>
<keyword evidence="1" id="KW-0812">Transmembrane</keyword>
<name>A0ABV5HDW5_9FLAO</name>
<protein>
    <submittedName>
        <fullName evidence="2">Uncharacterized protein</fullName>
    </submittedName>
</protein>
<organism evidence="2 3">
    <name type="scientific">Flavobacterium gyeonganense</name>
    <dbReference type="NCBI Taxonomy" id="1310418"/>
    <lineage>
        <taxon>Bacteria</taxon>
        <taxon>Pseudomonadati</taxon>
        <taxon>Bacteroidota</taxon>
        <taxon>Flavobacteriia</taxon>
        <taxon>Flavobacteriales</taxon>
        <taxon>Flavobacteriaceae</taxon>
        <taxon>Flavobacterium</taxon>
    </lineage>
</organism>
<proteinExistence type="predicted"/>
<gene>
    <name evidence="2" type="ORF">ACFFVK_16025</name>
</gene>
<accession>A0ABV5HDW5</accession>
<dbReference type="EMBL" id="JBHMFE010000020">
    <property type="protein sequence ID" value="MFB9110093.1"/>
    <property type="molecule type" value="Genomic_DNA"/>
</dbReference>
<dbReference type="Proteomes" id="UP001589562">
    <property type="component" value="Unassembled WGS sequence"/>
</dbReference>
<feature type="transmembrane region" description="Helical" evidence="1">
    <location>
        <begin position="20"/>
        <end position="37"/>
    </location>
</feature>
<dbReference type="RefSeq" id="WP_278009913.1">
    <property type="nucleotide sequence ID" value="NZ_CP121112.1"/>
</dbReference>
<sequence length="44" mass="5264">MKAYLWLINVRESLNVNDVFVLFYLTIMKMATAFKDLKLKQLIQ</sequence>
<evidence type="ECO:0000256" key="1">
    <source>
        <dbReference type="SAM" id="Phobius"/>
    </source>
</evidence>
<reference evidence="2 3" key="1">
    <citation type="submission" date="2024-09" db="EMBL/GenBank/DDBJ databases">
        <authorList>
            <person name="Sun Q."/>
            <person name="Mori K."/>
        </authorList>
    </citation>
    <scope>NUCLEOTIDE SEQUENCE [LARGE SCALE GENOMIC DNA]</scope>
    <source>
        <strain evidence="2 3">CECT 8365</strain>
    </source>
</reference>
<keyword evidence="1" id="KW-1133">Transmembrane helix</keyword>